<dbReference type="RefSeq" id="WP_097019091.1">
    <property type="nucleotide sequence ID" value="NZ_OBDZ01000029.1"/>
</dbReference>
<dbReference type="Proteomes" id="UP000219573">
    <property type="component" value="Unassembled WGS sequence"/>
</dbReference>
<sequence length="451" mass="49709">MIIKKLVLIICLIVIVVGVNFELSEAQNRIKWSIQLGDMSLSPVAIGPEGKLYITTFEKLYAINPFGEKIWSISSKEIIGDLKFGDVEFFNYGYPAVTMDGTIYVTTSRYIAAINKDGTFKWKLRLIKDIFTNSLKYNLALGKAGSIYAGDKEGNLYVLNSNGKIKWVKNLTYLDLAGPSVGLNGVVYIGGDNNILHAVLPKGDIKWSYDTDGNAFFPKFGGNIESTPAIDNKGNIYFGTSNGEVHALNPDGSERWSTNLGGLGTVIEKASPVIGPQGTVYICSSGDYGQKLHAINSDGTLKWDYKLSEEDYVETTPAVAEDGTVYLANRKKIYAINPDGIKKWSISLESEISSSPVLGIDGTIYVSTDNGKLYAIRGDSVGIGDSPWPMFGGNSRHSSANYFEGEKVKTRETRFDKCINYLIEFIDENAHDKENKEQAIELLKVIRDIKK</sequence>
<dbReference type="EMBL" id="OBDZ01000029">
    <property type="protein sequence ID" value="SNY42090.1"/>
    <property type="molecule type" value="Genomic_DNA"/>
</dbReference>
<dbReference type="PANTHER" id="PTHR34512">
    <property type="entry name" value="CELL SURFACE PROTEIN"/>
    <property type="match status" value="1"/>
</dbReference>
<evidence type="ECO:0000313" key="3">
    <source>
        <dbReference type="Proteomes" id="UP000219573"/>
    </source>
</evidence>
<dbReference type="AlphaFoldDB" id="A0A285I274"/>
<dbReference type="InterPro" id="IPR015943">
    <property type="entry name" value="WD40/YVTN_repeat-like_dom_sf"/>
</dbReference>
<dbReference type="PANTHER" id="PTHR34512:SF30">
    <property type="entry name" value="OUTER MEMBRANE PROTEIN ASSEMBLY FACTOR BAMB"/>
    <property type="match status" value="1"/>
</dbReference>
<accession>A0A285I274</accession>
<evidence type="ECO:0000313" key="2">
    <source>
        <dbReference type="EMBL" id="SNY42090.1"/>
    </source>
</evidence>
<dbReference type="OrthoDB" id="1784965at2"/>
<dbReference type="InterPro" id="IPR002372">
    <property type="entry name" value="PQQ_rpt_dom"/>
</dbReference>
<gene>
    <name evidence="2" type="ORF">SAMN06265827_12928</name>
</gene>
<evidence type="ECO:0000259" key="1">
    <source>
        <dbReference type="Pfam" id="PF13360"/>
    </source>
</evidence>
<dbReference type="SMART" id="SM00564">
    <property type="entry name" value="PQQ"/>
    <property type="match status" value="8"/>
</dbReference>
<dbReference type="Pfam" id="PF13360">
    <property type="entry name" value="PQQ_2"/>
    <property type="match status" value="1"/>
</dbReference>
<dbReference type="InterPro" id="IPR011047">
    <property type="entry name" value="Quinoprotein_ADH-like_sf"/>
</dbReference>
<protein>
    <submittedName>
        <fullName evidence="2">Outer membrane protein assembly factor BamB, contains PQQ-like beta-propeller repeat</fullName>
    </submittedName>
</protein>
<dbReference type="SUPFAM" id="SSF50998">
    <property type="entry name" value="Quinoprotein alcohol dehydrogenase-like"/>
    <property type="match status" value="2"/>
</dbReference>
<reference evidence="3" key="1">
    <citation type="submission" date="2017-09" db="EMBL/GenBank/DDBJ databases">
        <authorList>
            <person name="Varghese N."/>
            <person name="Submissions S."/>
        </authorList>
    </citation>
    <scope>NUCLEOTIDE SEQUENCE [LARGE SCALE GENOMIC DNA]</scope>
    <source>
        <strain evidence="3">MSL47</strain>
    </source>
</reference>
<dbReference type="Gene3D" id="2.130.10.10">
    <property type="entry name" value="YVTN repeat-like/Quinoprotein amine dehydrogenase"/>
    <property type="match status" value="2"/>
</dbReference>
<proteinExistence type="predicted"/>
<name>A0A285I274_9FIRM</name>
<keyword evidence="3" id="KW-1185">Reference proteome</keyword>
<dbReference type="InterPro" id="IPR018391">
    <property type="entry name" value="PQQ_b-propeller_rpt"/>
</dbReference>
<feature type="domain" description="Pyrrolo-quinoline quinone repeat" evidence="1">
    <location>
        <begin position="111"/>
        <end position="284"/>
    </location>
</feature>
<organism evidence="2 3">
    <name type="scientific">Orenia metallireducens</name>
    <dbReference type="NCBI Taxonomy" id="1413210"/>
    <lineage>
        <taxon>Bacteria</taxon>
        <taxon>Bacillati</taxon>
        <taxon>Bacillota</taxon>
        <taxon>Clostridia</taxon>
        <taxon>Halanaerobiales</taxon>
        <taxon>Halobacteroidaceae</taxon>
        <taxon>Orenia</taxon>
    </lineage>
</organism>